<feature type="region of interest" description="Disordered" evidence="1">
    <location>
        <begin position="38"/>
        <end position="62"/>
    </location>
</feature>
<dbReference type="AlphaFoldDB" id="A0A8S1NNC7"/>
<dbReference type="EMBL" id="CAJJDN010000061">
    <property type="protein sequence ID" value="CAD8094018.1"/>
    <property type="molecule type" value="Genomic_DNA"/>
</dbReference>
<evidence type="ECO:0000313" key="2">
    <source>
        <dbReference type="EMBL" id="CAD8094018.1"/>
    </source>
</evidence>
<comment type="caution">
    <text evidence="2">The sequence shown here is derived from an EMBL/GenBank/DDBJ whole genome shotgun (WGS) entry which is preliminary data.</text>
</comment>
<evidence type="ECO:0000313" key="3">
    <source>
        <dbReference type="Proteomes" id="UP000692954"/>
    </source>
</evidence>
<keyword evidence="3" id="KW-1185">Reference proteome</keyword>
<organism evidence="2 3">
    <name type="scientific">Paramecium sonneborni</name>
    <dbReference type="NCBI Taxonomy" id="65129"/>
    <lineage>
        <taxon>Eukaryota</taxon>
        <taxon>Sar</taxon>
        <taxon>Alveolata</taxon>
        <taxon>Ciliophora</taxon>
        <taxon>Intramacronucleata</taxon>
        <taxon>Oligohymenophorea</taxon>
        <taxon>Peniculida</taxon>
        <taxon>Parameciidae</taxon>
        <taxon>Paramecium</taxon>
    </lineage>
</organism>
<gene>
    <name evidence="2" type="ORF">PSON_ATCC_30995.1.T0610279</name>
</gene>
<evidence type="ECO:0000256" key="1">
    <source>
        <dbReference type="SAM" id="MobiDB-lite"/>
    </source>
</evidence>
<dbReference type="Proteomes" id="UP000692954">
    <property type="component" value="Unassembled WGS sequence"/>
</dbReference>
<accession>A0A8S1NNC7</accession>
<name>A0A8S1NNC7_9CILI</name>
<protein>
    <submittedName>
        <fullName evidence="2">Uncharacterized protein</fullName>
    </submittedName>
</protein>
<sequence>MSAVLKDQFSDEQKLPEFLKDEGRYNFATVLNYKRQKKSNLNQKQLKQDKDFQSIREYSNIN</sequence>
<proteinExistence type="predicted"/>
<reference evidence="2" key="1">
    <citation type="submission" date="2021-01" db="EMBL/GenBank/DDBJ databases">
        <authorList>
            <consortium name="Genoscope - CEA"/>
            <person name="William W."/>
        </authorList>
    </citation>
    <scope>NUCLEOTIDE SEQUENCE</scope>
</reference>